<proteinExistence type="predicted"/>
<feature type="region of interest" description="Disordered" evidence="1">
    <location>
        <begin position="223"/>
        <end position="253"/>
    </location>
</feature>
<name>A0ABT7GMY0_9ACTN</name>
<keyword evidence="4" id="KW-1185">Reference proteome</keyword>
<dbReference type="EMBL" id="JASITI010000002">
    <property type="protein sequence ID" value="MDK9494714.1"/>
    <property type="molecule type" value="Genomic_DNA"/>
</dbReference>
<comment type="caution">
    <text evidence="3">The sequence shown here is derived from an EMBL/GenBank/DDBJ whole genome shotgun (WGS) entry which is preliminary data.</text>
</comment>
<dbReference type="RefSeq" id="WP_285340483.1">
    <property type="nucleotide sequence ID" value="NZ_JASITI010000002.1"/>
</dbReference>
<feature type="region of interest" description="Disordered" evidence="1">
    <location>
        <begin position="29"/>
        <end position="61"/>
    </location>
</feature>
<evidence type="ECO:0000313" key="4">
    <source>
        <dbReference type="Proteomes" id="UP001223390"/>
    </source>
</evidence>
<dbReference type="Proteomes" id="UP001223390">
    <property type="component" value="Unassembled WGS sequence"/>
</dbReference>
<evidence type="ECO:0000313" key="3">
    <source>
        <dbReference type="EMBL" id="MDK9494714.1"/>
    </source>
</evidence>
<accession>A0ABT7GMY0</accession>
<evidence type="ECO:0000256" key="1">
    <source>
        <dbReference type="SAM" id="MobiDB-lite"/>
    </source>
</evidence>
<organism evidence="3 4">
    <name type="scientific">Streptomyces katrae</name>
    <dbReference type="NCBI Taxonomy" id="68223"/>
    <lineage>
        <taxon>Bacteria</taxon>
        <taxon>Bacillati</taxon>
        <taxon>Actinomycetota</taxon>
        <taxon>Actinomycetes</taxon>
        <taxon>Kitasatosporales</taxon>
        <taxon>Streptomycetaceae</taxon>
        <taxon>Streptomyces</taxon>
    </lineage>
</organism>
<evidence type="ECO:0000256" key="2">
    <source>
        <dbReference type="SAM" id="SignalP"/>
    </source>
</evidence>
<protein>
    <recommendedName>
        <fullName evidence="5">Lipoprotein</fullName>
    </recommendedName>
</protein>
<dbReference type="PROSITE" id="PS51257">
    <property type="entry name" value="PROKAR_LIPOPROTEIN"/>
    <property type="match status" value="1"/>
</dbReference>
<feature type="signal peptide" evidence="2">
    <location>
        <begin position="1"/>
        <end position="22"/>
    </location>
</feature>
<sequence length="253" mass="25902">MRTPSPAPLLVAALLLPLAAGCGDTGGLASAGPTPTASGPVHLWPERRGAEVPPADPGGAPPEYVRGLPKVTDQNVHEVDPVALVQAELRAHPDISVGADGMPAETAAAIRACGKIGQDPAACPVRQPYYRDLTGNGKDELVIGIELPDKMMSVRVYTVDAGGRLNRIMATTETVISVELAGRDVILRVPSGNPGYELITAWSWDAKQRTMLPEREQIVRVPAGAGASAVPSGAPSGAPSAVPSPSGSPSGAP</sequence>
<gene>
    <name evidence="3" type="ORF">QEZ40_002394</name>
</gene>
<feature type="chain" id="PRO_5045251033" description="Lipoprotein" evidence="2">
    <location>
        <begin position="23"/>
        <end position="253"/>
    </location>
</feature>
<reference evidence="3 4" key="1">
    <citation type="submission" date="2023-05" db="EMBL/GenBank/DDBJ databases">
        <title>Sequencing and Assembly of Streptomyces sp. NP73.</title>
        <authorList>
            <person name="Konwar A.N."/>
            <person name="Saikia K."/>
            <person name="Thakur D."/>
        </authorList>
    </citation>
    <scope>NUCLEOTIDE SEQUENCE [LARGE SCALE GENOMIC DNA]</scope>
    <source>
        <strain evidence="3 4">NP73</strain>
    </source>
</reference>
<evidence type="ECO:0008006" key="5">
    <source>
        <dbReference type="Google" id="ProtNLM"/>
    </source>
</evidence>
<keyword evidence="2" id="KW-0732">Signal</keyword>